<name>A0A1I2FWJ2_9BACT</name>
<keyword evidence="3" id="KW-1185">Reference proteome</keyword>
<evidence type="ECO:0000313" key="3">
    <source>
        <dbReference type="Proteomes" id="UP000198598"/>
    </source>
</evidence>
<dbReference type="AlphaFoldDB" id="A0A1I2FWJ2"/>
<evidence type="ECO:0000313" key="2">
    <source>
        <dbReference type="EMBL" id="SFF09189.1"/>
    </source>
</evidence>
<feature type="compositionally biased region" description="Basic and acidic residues" evidence="1">
    <location>
        <begin position="54"/>
        <end position="72"/>
    </location>
</feature>
<gene>
    <name evidence="2" type="ORF">SAMN05216167_12812</name>
</gene>
<evidence type="ECO:0000256" key="1">
    <source>
        <dbReference type="SAM" id="MobiDB-lite"/>
    </source>
</evidence>
<dbReference type="Proteomes" id="UP000198598">
    <property type="component" value="Unassembled WGS sequence"/>
</dbReference>
<accession>A0A1I2FWJ2</accession>
<dbReference type="STRING" id="662367.SAMN05216167_12812"/>
<dbReference type="RefSeq" id="WP_093833977.1">
    <property type="nucleotide sequence ID" value="NZ_FOLQ01000028.1"/>
</dbReference>
<proteinExistence type="predicted"/>
<dbReference type="OrthoDB" id="798537at2"/>
<feature type="region of interest" description="Disordered" evidence="1">
    <location>
        <begin position="54"/>
        <end position="89"/>
    </location>
</feature>
<organism evidence="2 3">
    <name type="scientific">Spirosoma endophyticum</name>
    <dbReference type="NCBI Taxonomy" id="662367"/>
    <lineage>
        <taxon>Bacteria</taxon>
        <taxon>Pseudomonadati</taxon>
        <taxon>Bacteroidota</taxon>
        <taxon>Cytophagia</taxon>
        <taxon>Cytophagales</taxon>
        <taxon>Cytophagaceae</taxon>
        <taxon>Spirosoma</taxon>
    </lineage>
</organism>
<reference evidence="2 3" key="1">
    <citation type="submission" date="2016-10" db="EMBL/GenBank/DDBJ databases">
        <authorList>
            <person name="de Groot N.N."/>
        </authorList>
    </citation>
    <scope>NUCLEOTIDE SEQUENCE [LARGE SCALE GENOMIC DNA]</scope>
    <source>
        <strain evidence="2 3">DSM 26130</strain>
    </source>
</reference>
<sequence length="89" mass="10521">MEDEEKVELDYLKGFNEGYTISQHQPELAEKLANIDSDFIRLVGFKDGRKQYQTEQLKERLPSWLKSERPAREQNPPTKTRGRDIEPEK</sequence>
<dbReference type="EMBL" id="FOLQ01000028">
    <property type="protein sequence ID" value="SFF09189.1"/>
    <property type="molecule type" value="Genomic_DNA"/>
</dbReference>
<protein>
    <submittedName>
        <fullName evidence="2">Uncharacterized protein</fullName>
    </submittedName>
</protein>